<dbReference type="AlphaFoldDB" id="A0AA38NYI6"/>
<feature type="region of interest" description="Disordered" evidence="1">
    <location>
        <begin position="693"/>
        <end position="714"/>
    </location>
</feature>
<dbReference type="EMBL" id="MU806794">
    <property type="protein sequence ID" value="KAJ3833013.1"/>
    <property type="molecule type" value="Genomic_DNA"/>
</dbReference>
<feature type="region of interest" description="Disordered" evidence="1">
    <location>
        <begin position="643"/>
        <end position="663"/>
    </location>
</feature>
<feature type="region of interest" description="Disordered" evidence="1">
    <location>
        <begin position="220"/>
        <end position="243"/>
    </location>
</feature>
<feature type="compositionally biased region" description="Gly residues" evidence="1">
    <location>
        <begin position="290"/>
        <end position="301"/>
    </location>
</feature>
<organism evidence="2 3">
    <name type="scientific">Lentinula raphanica</name>
    <dbReference type="NCBI Taxonomy" id="153919"/>
    <lineage>
        <taxon>Eukaryota</taxon>
        <taxon>Fungi</taxon>
        <taxon>Dikarya</taxon>
        <taxon>Basidiomycota</taxon>
        <taxon>Agaricomycotina</taxon>
        <taxon>Agaricomycetes</taxon>
        <taxon>Agaricomycetidae</taxon>
        <taxon>Agaricales</taxon>
        <taxon>Marasmiineae</taxon>
        <taxon>Omphalotaceae</taxon>
        <taxon>Lentinula</taxon>
    </lineage>
</organism>
<accession>A0AA38NYI6</accession>
<proteinExistence type="predicted"/>
<evidence type="ECO:0000256" key="1">
    <source>
        <dbReference type="SAM" id="MobiDB-lite"/>
    </source>
</evidence>
<reference evidence="2" key="1">
    <citation type="submission" date="2022-08" db="EMBL/GenBank/DDBJ databases">
        <authorList>
            <consortium name="DOE Joint Genome Institute"/>
            <person name="Min B."/>
            <person name="Riley R."/>
            <person name="Sierra-Patev S."/>
            <person name="Naranjo-Ortiz M."/>
            <person name="Looney B."/>
            <person name="Konkel Z."/>
            <person name="Slot J.C."/>
            <person name="Sakamoto Y."/>
            <person name="Steenwyk J.L."/>
            <person name="Rokas A."/>
            <person name="Carro J."/>
            <person name="Camarero S."/>
            <person name="Ferreira P."/>
            <person name="Molpeceres G."/>
            <person name="Ruiz-Duenas F.J."/>
            <person name="Serrano A."/>
            <person name="Henrissat B."/>
            <person name="Drula E."/>
            <person name="Hughes K.W."/>
            <person name="Mata J.L."/>
            <person name="Ishikawa N.K."/>
            <person name="Vargas-Isla R."/>
            <person name="Ushijima S."/>
            <person name="Smith C.A."/>
            <person name="Ahrendt S."/>
            <person name="Andreopoulos W."/>
            <person name="He G."/>
            <person name="Labutti K."/>
            <person name="Lipzen A."/>
            <person name="Ng V."/>
            <person name="Sandor L."/>
            <person name="Barry K."/>
            <person name="Martinez A.T."/>
            <person name="Xiao Y."/>
            <person name="Gibbons J.G."/>
            <person name="Terashima K."/>
            <person name="Hibbett D.S."/>
            <person name="Grigoriev I.V."/>
        </authorList>
    </citation>
    <scope>NUCLEOTIDE SEQUENCE</scope>
    <source>
        <strain evidence="2">TFB9207</strain>
    </source>
</reference>
<name>A0AA38NYI6_9AGAR</name>
<feature type="region of interest" description="Disordered" evidence="1">
    <location>
        <begin position="272"/>
        <end position="345"/>
    </location>
</feature>
<sequence>MSSSPSSFQLTEDQGLFLIQFFTQNAHLLPAQRQDLPTLLSNQRHSRSRTGWTVRLQELERREREVARRERELDLRLLDEDANESRRRYLNGENPLGEEEEDGERENENVAASHLNTSNRVASYPEPPNVDKPDEDRPNYRIPHEDPSHEDPSPEDPSHEDLPHSNLEHDLLLRGDVGNAPREDLSSTGDLERDVDLGGDLADVDDDVAYDNPLAEDLSAAKSFSWNSEDPPSEDEGTLVDSDFTDKWFQTQAEDLEGASVEVWLAEQAEGRGNISSQVQPPLPHLEPGAGDGGGRGGGDPGRPAQGCTRNGQSTNASKRRKAAHSSLREEEEEEEEAAHNQDQENVSALWAVSDVPAAASQEVRNSATILLLEIGMGEGTRLDSSESVAWIGDLQKAISVCPWADADSLQGSNLACLTRRLSRLEVVDTGLTFLKIMTELMFASKINSILHHKRLCQKETGQVQKASLRPILGKLIQDQNLKLSTLLRWYSAGSRWGRLASGGTVYFLMVVARKPHLVAKLKGKRVTSTTIIELSNMLRYPQSIQVQEILRDNLVPLLVRLTQEIPLEIPTLFHRKVLKYFQLTKTLDCRVVSESDKYFDLFFQHTAMALPRLHSFWQNLTGQGGGTLFSLKPMTSSYLSGSTLALDPSQESDSEDERDNMGNQSDLPIFVNNFSTEDQVDILFSTFSYKKSSAGKKDPFPKRSDRQSWTDKHRLKAEEGKRVHTLDELSQGVSVLLLDLCINFYPF</sequence>
<evidence type="ECO:0000313" key="2">
    <source>
        <dbReference type="EMBL" id="KAJ3833013.1"/>
    </source>
</evidence>
<keyword evidence="3" id="KW-1185">Reference proteome</keyword>
<feature type="region of interest" description="Disordered" evidence="1">
    <location>
        <begin position="88"/>
        <end position="200"/>
    </location>
</feature>
<protein>
    <submittedName>
        <fullName evidence="2">Uncharacterized protein</fullName>
    </submittedName>
</protein>
<feature type="compositionally biased region" description="Basic and acidic residues" evidence="1">
    <location>
        <begin position="696"/>
        <end position="714"/>
    </location>
</feature>
<feature type="compositionally biased region" description="Basic and acidic residues" evidence="1">
    <location>
        <begin position="181"/>
        <end position="196"/>
    </location>
</feature>
<feature type="compositionally biased region" description="Basic and acidic residues" evidence="1">
    <location>
        <begin position="129"/>
        <end position="173"/>
    </location>
</feature>
<comment type="caution">
    <text evidence="2">The sequence shown here is derived from an EMBL/GenBank/DDBJ whole genome shotgun (WGS) entry which is preliminary data.</text>
</comment>
<feature type="compositionally biased region" description="Polar residues" evidence="1">
    <location>
        <begin position="308"/>
        <end position="317"/>
    </location>
</feature>
<dbReference type="Proteomes" id="UP001163846">
    <property type="component" value="Unassembled WGS sequence"/>
</dbReference>
<gene>
    <name evidence="2" type="ORF">F5878DRAFT_666036</name>
</gene>
<feature type="compositionally biased region" description="Acidic residues" evidence="1">
    <location>
        <begin position="96"/>
        <end position="105"/>
    </location>
</feature>
<evidence type="ECO:0000313" key="3">
    <source>
        <dbReference type="Proteomes" id="UP001163846"/>
    </source>
</evidence>